<accession>A0A1R2BU32</accession>
<sequence length="67" mass="7950">MGACWTAYCKCVVVVCQTTYRCIVFTKNKIKQCCACWWYPLKERCCNCCDRCDKYMNPYKDEAYSTI</sequence>
<dbReference type="Proteomes" id="UP000187209">
    <property type="component" value="Unassembled WGS sequence"/>
</dbReference>
<evidence type="ECO:0000313" key="2">
    <source>
        <dbReference type="Proteomes" id="UP000187209"/>
    </source>
</evidence>
<protein>
    <submittedName>
        <fullName evidence="1">Uncharacterized protein</fullName>
    </submittedName>
</protein>
<dbReference type="EMBL" id="MPUH01000428">
    <property type="protein sequence ID" value="OMJ80323.1"/>
    <property type="molecule type" value="Genomic_DNA"/>
</dbReference>
<dbReference type="OrthoDB" id="315943at2759"/>
<name>A0A1R2BU32_9CILI</name>
<dbReference type="AlphaFoldDB" id="A0A1R2BU32"/>
<gene>
    <name evidence="1" type="ORF">SteCoe_19419</name>
</gene>
<organism evidence="1 2">
    <name type="scientific">Stentor coeruleus</name>
    <dbReference type="NCBI Taxonomy" id="5963"/>
    <lineage>
        <taxon>Eukaryota</taxon>
        <taxon>Sar</taxon>
        <taxon>Alveolata</taxon>
        <taxon>Ciliophora</taxon>
        <taxon>Postciliodesmatophora</taxon>
        <taxon>Heterotrichea</taxon>
        <taxon>Heterotrichida</taxon>
        <taxon>Stentoridae</taxon>
        <taxon>Stentor</taxon>
    </lineage>
</organism>
<evidence type="ECO:0000313" key="1">
    <source>
        <dbReference type="EMBL" id="OMJ80323.1"/>
    </source>
</evidence>
<keyword evidence="2" id="KW-1185">Reference proteome</keyword>
<proteinExistence type="predicted"/>
<comment type="caution">
    <text evidence="1">The sequence shown here is derived from an EMBL/GenBank/DDBJ whole genome shotgun (WGS) entry which is preliminary data.</text>
</comment>
<reference evidence="1 2" key="1">
    <citation type="submission" date="2016-11" db="EMBL/GenBank/DDBJ databases">
        <title>The macronuclear genome of Stentor coeruleus: a giant cell with tiny introns.</title>
        <authorList>
            <person name="Slabodnick M."/>
            <person name="Ruby J.G."/>
            <person name="Reiff S.B."/>
            <person name="Swart E.C."/>
            <person name="Gosai S."/>
            <person name="Prabakaran S."/>
            <person name="Witkowska E."/>
            <person name="Larue G.E."/>
            <person name="Fisher S."/>
            <person name="Freeman R.M."/>
            <person name="Gunawardena J."/>
            <person name="Chu W."/>
            <person name="Stover N.A."/>
            <person name="Gregory B.D."/>
            <person name="Nowacki M."/>
            <person name="Derisi J."/>
            <person name="Roy S.W."/>
            <person name="Marshall W.F."/>
            <person name="Sood P."/>
        </authorList>
    </citation>
    <scope>NUCLEOTIDE SEQUENCE [LARGE SCALE GENOMIC DNA]</scope>
    <source>
        <strain evidence="1">WM001</strain>
    </source>
</reference>